<feature type="compositionally biased region" description="Basic and acidic residues" evidence="2">
    <location>
        <begin position="28"/>
        <end position="44"/>
    </location>
</feature>
<proteinExistence type="predicted"/>
<feature type="compositionally biased region" description="Basic residues" evidence="2">
    <location>
        <begin position="1"/>
        <end position="12"/>
    </location>
</feature>
<feature type="region of interest" description="Disordered" evidence="2">
    <location>
        <begin position="102"/>
        <end position="127"/>
    </location>
</feature>
<evidence type="ECO:0000256" key="1">
    <source>
        <dbReference type="SAM" id="Coils"/>
    </source>
</evidence>
<accession>A0A6M3XLE8</accession>
<evidence type="ECO:0000256" key="2">
    <source>
        <dbReference type="SAM" id="MobiDB-lite"/>
    </source>
</evidence>
<dbReference type="AlphaFoldDB" id="A0A6M3XLE8"/>
<feature type="compositionally biased region" description="Acidic residues" evidence="2">
    <location>
        <begin position="17"/>
        <end position="27"/>
    </location>
</feature>
<keyword evidence="1" id="KW-0175">Coiled coil</keyword>
<gene>
    <name evidence="3" type="ORF">TM448B01345_0014</name>
</gene>
<protein>
    <submittedName>
        <fullName evidence="3">Uncharacterized protein</fullName>
    </submittedName>
</protein>
<sequence length="127" mass="14717">MAKKNKPKRVKEKVKEIEEEIPEEAVEQEEKPKEEPKEELKEEPVVTELEEPTIDEVLKSDIPREKKLEVLNMKLEKLNEQIKEFDEAAYRQKGELIASITHLESEEEFASSEAEASQPSSKKTPQD</sequence>
<evidence type="ECO:0000313" key="3">
    <source>
        <dbReference type="EMBL" id="QJH98596.1"/>
    </source>
</evidence>
<feature type="region of interest" description="Disordered" evidence="2">
    <location>
        <begin position="1"/>
        <end position="52"/>
    </location>
</feature>
<reference evidence="3" key="1">
    <citation type="submission" date="2020-03" db="EMBL/GenBank/DDBJ databases">
        <title>The deep terrestrial virosphere.</title>
        <authorList>
            <person name="Holmfeldt K."/>
            <person name="Nilsson E."/>
            <person name="Simone D."/>
            <person name="Lopez-Fernandez M."/>
            <person name="Wu X."/>
            <person name="de Brujin I."/>
            <person name="Lundin D."/>
            <person name="Andersson A."/>
            <person name="Bertilsson S."/>
            <person name="Dopson M."/>
        </authorList>
    </citation>
    <scope>NUCLEOTIDE SEQUENCE</scope>
    <source>
        <strain evidence="3">TM448B01345</strain>
    </source>
</reference>
<feature type="coiled-coil region" evidence="1">
    <location>
        <begin position="68"/>
        <end position="95"/>
    </location>
</feature>
<organism evidence="3">
    <name type="scientific">viral metagenome</name>
    <dbReference type="NCBI Taxonomy" id="1070528"/>
    <lineage>
        <taxon>unclassified sequences</taxon>
        <taxon>metagenomes</taxon>
        <taxon>organismal metagenomes</taxon>
    </lineage>
</organism>
<feature type="compositionally biased region" description="Low complexity" evidence="2">
    <location>
        <begin position="111"/>
        <end position="121"/>
    </location>
</feature>
<dbReference type="EMBL" id="MT144742">
    <property type="protein sequence ID" value="QJH98596.1"/>
    <property type="molecule type" value="Genomic_DNA"/>
</dbReference>
<name>A0A6M3XLE8_9ZZZZ</name>